<proteinExistence type="predicted"/>
<evidence type="ECO:0000313" key="3">
    <source>
        <dbReference type="Proteomes" id="UP000256941"/>
    </source>
</evidence>
<accession>A0A3D9XT43</accession>
<dbReference type="AlphaFoldDB" id="A0A3D9XT43"/>
<evidence type="ECO:0008006" key="4">
    <source>
        <dbReference type="Google" id="ProtNLM"/>
    </source>
</evidence>
<protein>
    <recommendedName>
        <fullName evidence="4">Helix-turn-helix domain-containing protein</fullName>
    </recommendedName>
</protein>
<evidence type="ECO:0000313" key="2">
    <source>
        <dbReference type="EMBL" id="REF72788.1"/>
    </source>
</evidence>
<dbReference type="Proteomes" id="UP000256941">
    <property type="component" value="Unassembled WGS sequence"/>
</dbReference>
<evidence type="ECO:0000256" key="1">
    <source>
        <dbReference type="SAM" id="MobiDB-lite"/>
    </source>
</evidence>
<sequence length="368" mass="39700">MKWQPVGGHSSPVNSMPLACPTRPEGGLEIIQDIPALSNLKVTPEIETPGALAGATEGKEKAAKLRREGYPTRPRAASPVPLPGAWERARFGWLKAIRTSGLSPNAKVLACCIVHDAADRLSGACFWKRSQFAEGCGFSEDTVKRAFRALEDAGFLARAKARGRGSRRRILFTVPGDLGAPVNQFPRQQAPIGHQDEPNHPREAAEIAPFSGGGQTPERIRSDPGKGCAAAPFSVHARESERGADRREKGCSGAPPIYIIPRNIPNAREAEPQKHPASVANGAPRKPRLNLASVAHHGSDREAAWNGWLGKNGFPTLAALRVKSSDAQGTGWETPYRYPPTAHNVFEARTARLWAEWAAATMEDRHAA</sequence>
<feature type="compositionally biased region" description="Basic and acidic residues" evidence="1">
    <location>
        <begin position="236"/>
        <end position="250"/>
    </location>
</feature>
<feature type="region of interest" description="Disordered" evidence="1">
    <location>
        <begin position="209"/>
        <end position="257"/>
    </location>
</feature>
<reference evidence="2 3" key="1">
    <citation type="submission" date="2018-08" db="EMBL/GenBank/DDBJ databases">
        <title>Genomic Encyclopedia of Archaeal and Bacterial Type Strains, Phase II (KMG-II): from individual species to whole genera.</title>
        <authorList>
            <person name="Goeker M."/>
        </authorList>
    </citation>
    <scope>NUCLEOTIDE SEQUENCE [LARGE SCALE GENOMIC DNA]</scope>
    <source>
        <strain evidence="2 3">DSM 17099</strain>
    </source>
</reference>
<dbReference type="InterPro" id="IPR036388">
    <property type="entry name" value="WH-like_DNA-bd_sf"/>
</dbReference>
<gene>
    <name evidence="2" type="ORF">BDD41_1281</name>
</gene>
<organism evidence="2 3">
    <name type="scientific">Paracoccus versutus</name>
    <name type="common">Thiobacillus versutus</name>
    <dbReference type="NCBI Taxonomy" id="34007"/>
    <lineage>
        <taxon>Bacteria</taxon>
        <taxon>Pseudomonadati</taxon>
        <taxon>Pseudomonadota</taxon>
        <taxon>Alphaproteobacteria</taxon>
        <taxon>Rhodobacterales</taxon>
        <taxon>Paracoccaceae</taxon>
        <taxon>Paracoccus</taxon>
    </lineage>
</organism>
<name>A0A3D9XT43_PARVE</name>
<dbReference type="Gene3D" id="1.10.10.10">
    <property type="entry name" value="Winged helix-like DNA-binding domain superfamily/Winged helix DNA-binding domain"/>
    <property type="match status" value="1"/>
</dbReference>
<comment type="caution">
    <text evidence="2">The sequence shown here is derived from an EMBL/GenBank/DDBJ whole genome shotgun (WGS) entry which is preliminary data.</text>
</comment>
<dbReference type="EMBL" id="QTUJ01000001">
    <property type="protein sequence ID" value="REF72788.1"/>
    <property type="molecule type" value="Genomic_DNA"/>
</dbReference>